<feature type="compositionally biased region" description="Gly residues" evidence="7">
    <location>
        <begin position="43"/>
        <end position="59"/>
    </location>
</feature>
<name>A0A917MIS7_9HYPH</name>
<proteinExistence type="inferred from homology"/>
<reference evidence="13" key="1">
    <citation type="journal article" date="2014" name="Int. J. Syst. Evol. Microbiol.">
        <title>Complete genome sequence of Corynebacterium casei LMG S-19264T (=DSM 44701T), isolated from a smear-ripened cheese.</title>
        <authorList>
            <consortium name="US DOE Joint Genome Institute (JGI-PGF)"/>
            <person name="Walter F."/>
            <person name="Albersmeier A."/>
            <person name="Kalinowski J."/>
            <person name="Ruckert C."/>
        </authorList>
    </citation>
    <scope>NUCLEOTIDE SEQUENCE</scope>
    <source>
        <strain evidence="13">CGMCC 1.12214</strain>
    </source>
</reference>
<dbReference type="PANTHER" id="PTHR30469">
    <property type="entry name" value="MULTIDRUG RESISTANCE PROTEIN MDTA"/>
    <property type="match status" value="1"/>
</dbReference>
<keyword evidence="3" id="KW-0813">Transport</keyword>
<feature type="compositionally biased region" description="Low complexity" evidence="7">
    <location>
        <begin position="428"/>
        <end position="442"/>
    </location>
</feature>
<evidence type="ECO:0000256" key="2">
    <source>
        <dbReference type="ARBA" id="ARBA00009477"/>
    </source>
</evidence>
<dbReference type="FunFam" id="2.40.420.20:FF:000001">
    <property type="entry name" value="Efflux RND transporter periplasmic adaptor subunit"/>
    <property type="match status" value="1"/>
</dbReference>
<dbReference type="PANTHER" id="PTHR30469:SF12">
    <property type="entry name" value="MULTIDRUG RESISTANCE PROTEIN MDTA"/>
    <property type="match status" value="1"/>
</dbReference>
<evidence type="ECO:0000256" key="8">
    <source>
        <dbReference type="SAM" id="Phobius"/>
    </source>
</evidence>
<dbReference type="Gene3D" id="2.40.30.170">
    <property type="match status" value="1"/>
</dbReference>
<dbReference type="Pfam" id="PF25917">
    <property type="entry name" value="BSH_RND"/>
    <property type="match status" value="1"/>
</dbReference>
<evidence type="ECO:0000313" key="13">
    <source>
        <dbReference type="EMBL" id="GGH13032.1"/>
    </source>
</evidence>
<feature type="domain" description="Multidrug resistance protein MdtA-like alpha-helical hairpin" evidence="9">
    <location>
        <begin position="129"/>
        <end position="199"/>
    </location>
</feature>
<dbReference type="RefSeq" id="WP_188516705.1">
    <property type="nucleotide sequence ID" value="NZ_BMES01000001.1"/>
</dbReference>
<dbReference type="NCBIfam" id="TIGR01730">
    <property type="entry name" value="RND_mfp"/>
    <property type="match status" value="1"/>
</dbReference>
<dbReference type="Gene3D" id="2.40.420.20">
    <property type="match status" value="1"/>
</dbReference>
<evidence type="ECO:0000259" key="10">
    <source>
        <dbReference type="Pfam" id="PF25917"/>
    </source>
</evidence>
<evidence type="ECO:0000259" key="11">
    <source>
        <dbReference type="Pfam" id="PF25944"/>
    </source>
</evidence>
<dbReference type="InterPro" id="IPR058625">
    <property type="entry name" value="MdtA-like_BSH"/>
</dbReference>
<evidence type="ECO:0000259" key="9">
    <source>
        <dbReference type="Pfam" id="PF25876"/>
    </source>
</evidence>
<protein>
    <recommendedName>
        <fullName evidence="15">Multidrug efflux system membrane fusion protein</fullName>
    </recommendedName>
</protein>
<comment type="similarity">
    <text evidence="2">Belongs to the membrane fusion protein (MFP) (TC 8.A.1) family.</text>
</comment>
<organism evidence="13 14">
    <name type="scientific">Alsobacter metallidurans</name>
    <dbReference type="NCBI Taxonomy" id="340221"/>
    <lineage>
        <taxon>Bacteria</taxon>
        <taxon>Pseudomonadati</taxon>
        <taxon>Pseudomonadota</taxon>
        <taxon>Alphaproteobacteria</taxon>
        <taxon>Hyphomicrobiales</taxon>
        <taxon>Alsobacteraceae</taxon>
        <taxon>Alsobacter</taxon>
    </lineage>
</organism>
<dbReference type="AlphaFoldDB" id="A0A917MIS7"/>
<evidence type="ECO:0000256" key="4">
    <source>
        <dbReference type="ARBA" id="ARBA00022475"/>
    </source>
</evidence>
<dbReference type="Proteomes" id="UP000603912">
    <property type="component" value="Unassembled WGS sequence"/>
</dbReference>
<dbReference type="InterPro" id="IPR006143">
    <property type="entry name" value="RND_pump_MFP"/>
</dbReference>
<dbReference type="InterPro" id="IPR058627">
    <property type="entry name" value="MdtA-like_C"/>
</dbReference>
<evidence type="ECO:0000256" key="1">
    <source>
        <dbReference type="ARBA" id="ARBA00004236"/>
    </source>
</evidence>
<accession>A0A917MIS7</accession>
<keyword evidence="8" id="KW-0812">Transmembrane</keyword>
<dbReference type="SUPFAM" id="SSF111369">
    <property type="entry name" value="HlyD-like secretion proteins"/>
    <property type="match status" value="1"/>
</dbReference>
<dbReference type="GO" id="GO:0030313">
    <property type="term" value="C:cell envelope"/>
    <property type="evidence" value="ECO:0007669"/>
    <property type="project" value="UniProtKB-SubCell"/>
</dbReference>
<evidence type="ECO:0000256" key="3">
    <source>
        <dbReference type="ARBA" id="ARBA00022448"/>
    </source>
</evidence>
<feature type="region of interest" description="Disordered" evidence="7">
    <location>
        <begin position="393"/>
        <end position="461"/>
    </location>
</feature>
<dbReference type="Pfam" id="PF25944">
    <property type="entry name" value="Beta-barrel_RND"/>
    <property type="match status" value="1"/>
</dbReference>
<reference evidence="13" key="2">
    <citation type="submission" date="2020-09" db="EMBL/GenBank/DDBJ databases">
        <authorList>
            <person name="Sun Q."/>
            <person name="Zhou Y."/>
        </authorList>
    </citation>
    <scope>NUCLEOTIDE SEQUENCE</scope>
    <source>
        <strain evidence="13">CGMCC 1.12214</strain>
    </source>
</reference>
<keyword evidence="14" id="KW-1185">Reference proteome</keyword>
<evidence type="ECO:0008006" key="15">
    <source>
        <dbReference type="Google" id="ProtNLM"/>
    </source>
</evidence>
<gene>
    <name evidence="13" type="ORF">GCM10007036_11320</name>
</gene>
<feature type="compositionally biased region" description="Low complexity" evidence="7">
    <location>
        <begin position="393"/>
        <end position="405"/>
    </location>
</feature>
<keyword evidence="6 8" id="KW-0472">Membrane</keyword>
<feature type="domain" description="Multidrug resistance protein MdtA-like C-terminal permuted SH3" evidence="12">
    <location>
        <begin position="322"/>
        <end position="381"/>
    </location>
</feature>
<keyword evidence="8" id="KW-1133">Transmembrane helix</keyword>
<evidence type="ECO:0000313" key="14">
    <source>
        <dbReference type="Proteomes" id="UP000603912"/>
    </source>
</evidence>
<sequence length="461" mass="47969">MSKVWRVGVPLAMVAIVAALLGPMAVDHFWPSSDSQGVRERGPGGGGGRRRGGGGGGEGQPPAAVIAVPAKLADVPIYLESVGTARPLNSVTVRPQVDGQLIEIRFREGQDVKKGDILARIDPTPYQAQLDQATAKKAQDQALLENARRDLERYVRLAETNAGTRQQADTQRSTVAQLEAQLKSDQAAIDSARATLAYTTIVSPLDGRTGLRNVDEGNIVKQGDAVGIVTVSQIQPIAVLFNLPQQQLARVIKAQSAAPLRAEAVAADGKAVVDAGALQVVDNQVDITTGTVRLKAEFPNAQLALWPGAFVNVRLLVETLRQVVVTPTAAVQRGPKGTFVYVVKPDDTVALRDVTVGTQDDVQAVIATGLQAGDRVVTTGFARLAEGARVAVSAPDAPADGAAPAIHQDMRGRTPGAGGEGRRRREGAPAAGADGAPAATPGQRPRREAAGQPAPSTAATP</sequence>
<dbReference type="InterPro" id="IPR058626">
    <property type="entry name" value="MdtA-like_b-barrel"/>
</dbReference>
<dbReference type="Pfam" id="PF25876">
    <property type="entry name" value="HH_MFP_RND"/>
    <property type="match status" value="1"/>
</dbReference>
<dbReference type="EMBL" id="BMES01000001">
    <property type="protein sequence ID" value="GGH13032.1"/>
    <property type="molecule type" value="Genomic_DNA"/>
</dbReference>
<evidence type="ECO:0000256" key="6">
    <source>
        <dbReference type="ARBA" id="ARBA00023136"/>
    </source>
</evidence>
<comment type="caution">
    <text evidence="13">The sequence shown here is derived from an EMBL/GenBank/DDBJ whole genome shotgun (WGS) entry which is preliminary data.</text>
</comment>
<feature type="region of interest" description="Disordered" evidence="7">
    <location>
        <begin position="31"/>
        <end position="62"/>
    </location>
</feature>
<evidence type="ECO:0000259" key="12">
    <source>
        <dbReference type="Pfam" id="PF25967"/>
    </source>
</evidence>
<dbReference type="Gene3D" id="2.40.50.100">
    <property type="match status" value="1"/>
</dbReference>
<comment type="subcellular location">
    <subcellularLocation>
        <location evidence="1">Cell membrane</location>
    </subcellularLocation>
</comment>
<feature type="transmembrane region" description="Helical" evidence="8">
    <location>
        <begin position="7"/>
        <end position="26"/>
    </location>
</feature>
<feature type="domain" description="Multidrug resistance protein MdtA-like barrel-sandwich hybrid" evidence="10">
    <location>
        <begin position="89"/>
        <end position="231"/>
    </location>
</feature>
<dbReference type="Gene3D" id="1.10.287.470">
    <property type="entry name" value="Helix hairpin bin"/>
    <property type="match status" value="1"/>
</dbReference>
<feature type="domain" description="Multidrug resistance protein MdtA-like beta-barrel" evidence="11">
    <location>
        <begin position="236"/>
        <end position="318"/>
    </location>
</feature>
<dbReference type="InterPro" id="IPR058624">
    <property type="entry name" value="MdtA-like_HH"/>
</dbReference>
<evidence type="ECO:0000256" key="7">
    <source>
        <dbReference type="SAM" id="MobiDB-lite"/>
    </source>
</evidence>
<keyword evidence="5" id="KW-0997">Cell inner membrane</keyword>
<evidence type="ECO:0000256" key="5">
    <source>
        <dbReference type="ARBA" id="ARBA00022519"/>
    </source>
</evidence>
<dbReference type="Pfam" id="PF25967">
    <property type="entry name" value="RND-MFP_C"/>
    <property type="match status" value="1"/>
</dbReference>
<keyword evidence="4" id="KW-1003">Cell membrane</keyword>
<dbReference type="GO" id="GO:1990281">
    <property type="term" value="C:efflux pump complex"/>
    <property type="evidence" value="ECO:0007669"/>
    <property type="project" value="TreeGrafter"/>
</dbReference>
<dbReference type="GO" id="GO:0015562">
    <property type="term" value="F:efflux transmembrane transporter activity"/>
    <property type="evidence" value="ECO:0007669"/>
    <property type="project" value="TreeGrafter"/>
</dbReference>